<dbReference type="OrthoDB" id="271273at2759"/>
<dbReference type="STRING" id="5722.A2D760"/>
<dbReference type="Gene3D" id="3.90.1750.10">
    <property type="entry name" value="Hect, E3 ligase catalytic domains"/>
    <property type="match status" value="1"/>
</dbReference>
<dbReference type="VEuPathDB" id="TrichDB:TVAG_119130"/>
<dbReference type="PANTHER" id="PTHR45670:SF1">
    <property type="entry name" value="E3 UBIQUITIN-PROTEIN LIGASE HECTD1"/>
    <property type="match status" value="1"/>
</dbReference>
<gene>
    <name evidence="5" type="ORF">TVAG_119130</name>
</gene>
<dbReference type="InterPro" id="IPR045322">
    <property type="entry name" value="HECTD1/TRIP12-like"/>
</dbReference>
<dbReference type="GO" id="GO:0000209">
    <property type="term" value="P:protein polyubiquitination"/>
    <property type="evidence" value="ECO:0000318"/>
    <property type="project" value="GO_Central"/>
</dbReference>
<dbReference type="Pfam" id="PF00632">
    <property type="entry name" value="HECT"/>
    <property type="match status" value="1"/>
</dbReference>
<dbReference type="GO" id="GO:0061630">
    <property type="term" value="F:ubiquitin protein ligase activity"/>
    <property type="evidence" value="ECO:0000318"/>
    <property type="project" value="GO_Central"/>
</dbReference>
<keyword evidence="2 3" id="KW-0833">Ubl conjugation pathway</keyword>
<dbReference type="RefSeq" id="XP_001276825.1">
    <property type="nucleotide sequence ID" value="XM_001276824.1"/>
</dbReference>
<keyword evidence="1" id="KW-0808">Transferase</keyword>
<dbReference type="Gene3D" id="3.30.2410.10">
    <property type="entry name" value="Hect, E3 ligase catalytic domain"/>
    <property type="match status" value="1"/>
</dbReference>
<dbReference type="AlphaFoldDB" id="A2D760"/>
<dbReference type="VEuPathDB" id="TrichDB:TVAGG3_0991820"/>
<sequence length="1094" mass="122984">MTLSLDMNGYSDVIRKLRGNSNEVMSGLEILSNLLIFGGGSDLGKYNVQELCALLVNVIRSNYTLKHKELSGLCIHNLIETLPLSSKFFIISNVITVVNKCILDRESNDLVDTCIQILNSLSKISPGTIGEKIGIECFVSCFDILCPATQRVSLQTLINVANELLVPSYSDFIVNISHIMSTCDDKTLPLATQSFILVLRTTKPTFVPREVAHDLIISLPKVTDDNNTVFLLKALQVILNTTNSYDLFLENIDFFNNICYNPNTIQKRTEIVGIVLDFILSIVPPPNPPLPKFLWPYDKKTVTNTNEFTKKIQPLIINLIKDRLGSEDKAISALTATLCMNQPPFDQEFVTIILGISQNQSLIPNVLGMLLYLKDLAPFAANGFLNTVDPKNQLPNQRNWVNKTLNKLRKRVGIKAETISLDINIKTMDDVINLASQNLPPFELISNGVATKLTKFLTTSFLPRTLPEPFLQALQIIADQMKISLTFYQLPEEVDPIGEDFDTFSDFGYPIDIIFEDHTFKDISVDLTTDLVAIEAWVNQQINPSMVNEKNLKRAMNRSDMSGIIYFQEQKVRSCSTFGYLARSFGLKGYKEFTFSLDGKVYPALEPFWHVLTTAYDNIDSLLDNHPTFVLKVGDCQRPSRKFRDILPQNYGIPLALLSAIKNIAPTVDCCSNQISNLMLQHLSCPSMSSSLYNEAVNLFYSHPFLFNFESRFIAFLISSLDMPTVLHTVETQLTKVSDDRQKAKIFKMKVHANRNKIVEDGKKILQNLPATLRIDVDFVGEMGFGIGPTQEFYTLLSREFCRPIRGLWRNSDPESEFVYSPMGLFPSPVANPKEMRLFGILCARAIAANCLIDVPLSESFFKYITYNLKKKQSANQVTIDDIDPTFASSLNDKEGLIGLDFTYPGLPNLELKKGGKDIEVTAENVDEYVSLVKEFTISGKIKDVMRAFKDGFSQIIPYDSLSLFSPKEIIILLCGSTEKWTKEYLAANVKIEHGYNSNSAEINNLFEILSEMNDDERMNFVNFVTGSSKLPIGGLANLRPKLTIARKDDGDNHLPSVMTCTNYFKMPAYSSKEVMREKILFAISNGRGVFSFS</sequence>
<evidence type="ECO:0000256" key="2">
    <source>
        <dbReference type="ARBA" id="ARBA00022786"/>
    </source>
</evidence>
<dbReference type="InterPro" id="IPR035983">
    <property type="entry name" value="Hect_E3_ubiquitin_ligase"/>
</dbReference>
<dbReference type="KEGG" id="tva:4720815"/>
<dbReference type="PROSITE" id="PS50237">
    <property type="entry name" value="HECT"/>
    <property type="match status" value="1"/>
</dbReference>
<dbReference type="GO" id="GO:0043161">
    <property type="term" value="P:proteasome-mediated ubiquitin-dependent protein catabolic process"/>
    <property type="evidence" value="ECO:0000318"/>
    <property type="project" value="GO_Central"/>
</dbReference>
<dbReference type="Proteomes" id="UP000001542">
    <property type="component" value="Unassembled WGS sequence"/>
</dbReference>
<reference evidence="5" key="1">
    <citation type="submission" date="2006-10" db="EMBL/GenBank/DDBJ databases">
        <authorList>
            <person name="Amadeo P."/>
            <person name="Zhao Q."/>
            <person name="Wortman J."/>
            <person name="Fraser-Liggett C."/>
            <person name="Carlton J."/>
        </authorList>
    </citation>
    <scope>NUCLEOTIDE SEQUENCE</scope>
    <source>
        <strain evidence="5">G3</strain>
    </source>
</reference>
<proteinExistence type="predicted"/>
<evidence type="ECO:0000313" key="5">
    <source>
        <dbReference type="EMBL" id="EAY23577.1"/>
    </source>
</evidence>
<name>A2D760_TRIV3</name>
<reference evidence="5" key="2">
    <citation type="journal article" date="2007" name="Science">
        <title>Draft genome sequence of the sexually transmitted pathogen Trichomonas vaginalis.</title>
        <authorList>
            <person name="Carlton J.M."/>
            <person name="Hirt R.P."/>
            <person name="Silva J.C."/>
            <person name="Delcher A.L."/>
            <person name="Schatz M."/>
            <person name="Zhao Q."/>
            <person name="Wortman J.R."/>
            <person name="Bidwell S.L."/>
            <person name="Alsmark U.C.M."/>
            <person name="Besteiro S."/>
            <person name="Sicheritz-Ponten T."/>
            <person name="Noel C.J."/>
            <person name="Dacks J.B."/>
            <person name="Foster P.G."/>
            <person name="Simillion C."/>
            <person name="Van de Peer Y."/>
            <person name="Miranda-Saavedra D."/>
            <person name="Barton G.J."/>
            <person name="Westrop G.D."/>
            <person name="Mueller S."/>
            <person name="Dessi D."/>
            <person name="Fiori P.L."/>
            <person name="Ren Q."/>
            <person name="Paulsen I."/>
            <person name="Zhang H."/>
            <person name="Bastida-Corcuera F.D."/>
            <person name="Simoes-Barbosa A."/>
            <person name="Brown M.T."/>
            <person name="Hayes R.D."/>
            <person name="Mukherjee M."/>
            <person name="Okumura C.Y."/>
            <person name="Schneider R."/>
            <person name="Smith A.J."/>
            <person name="Vanacova S."/>
            <person name="Villalvazo M."/>
            <person name="Haas B.J."/>
            <person name="Pertea M."/>
            <person name="Feldblyum T.V."/>
            <person name="Utterback T.R."/>
            <person name="Shu C.L."/>
            <person name="Osoegawa K."/>
            <person name="de Jong P.J."/>
            <person name="Hrdy I."/>
            <person name="Horvathova L."/>
            <person name="Zubacova Z."/>
            <person name="Dolezal P."/>
            <person name="Malik S.B."/>
            <person name="Logsdon J.M. Jr."/>
            <person name="Henze K."/>
            <person name="Gupta A."/>
            <person name="Wang C.C."/>
            <person name="Dunne R.L."/>
            <person name="Upcroft J.A."/>
            <person name="Upcroft P."/>
            <person name="White O."/>
            <person name="Salzberg S.L."/>
            <person name="Tang P."/>
            <person name="Chiu C.-H."/>
            <person name="Lee Y.-S."/>
            <person name="Embley T.M."/>
            <person name="Coombs G.H."/>
            <person name="Mottram J.C."/>
            <person name="Tachezy J."/>
            <person name="Fraser-Liggett C.M."/>
            <person name="Johnson P.J."/>
        </authorList>
    </citation>
    <scope>NUCLEOTIDE SEQUENCE [LARGE SCALE GENOMIC DNA]</scope>
    <source>
        <strain evidence="5">G3</strain>
    </source>
</reference>
<protein>
    <recommendedName>
        <fullName evidence="4">HECT domain-containing protein</fullName>
    </recommendedName>
</protein>
<dbReference type="InterPro" id="IPR016024">
    <property type="entry name" value="ARM-type_fold"/>
</dbReference>
<dbReference type="SMR" id="A2D760"/>
<keyword evidence="6" id="KW-1185">Reference proteome</keyword>
<organism evidence="5 6">
    <name type="scientific">Trichomonas vaginalis (strain ATCC PRA-98 / G3)</name>
    <dbReference type="NCBI Taxonomy" id="412133"/>
    <lineage>
        <taxon>Eukaryota</taxon>
        <taxon>Metamonada</taxon>
        <taxon>Parabasalia</taxon>
        <taxon>Trichomonadida</taxon>
        <taxon>Trichomonadidae</taxon>
        <taxon>Trichomonas</taxon>
    </lineage>
</organism>
<accession>A2D760</accession>
<dbReference type="FunCoup" id="A2D760">
    <property type="interactions" value="653"/>
</dbReference>
<dbReference type="Gene3D" id="3.30.2160.10">
    <property type="entry name" value="Hect, E3 ligase catalytic domain"/>
    <property type="match status" value="1"/>
</dbReference>
<dbReference type="SUPFAM" id="SSF56204">
    <property type="entry name" value="Hect, E3 ligase catalytic domain"/>
    <property type="match status" value="1"/>
</dbReference>
<evidence type="ECO:0000256" key="3">
    <source>
        <dbReference type="PROSITE-ProRule" id="PRU00104"/>
    </source>
</evidence>
<dbReference type="SUPFAM" id="SSF48371">
    <property type="entry name" value="ARM repeat"/>
    <property type="match status" value="1"/>
</dbReference>
<evidence type="ECO:0000259" key="4">
    <source>
        <dbReference type="PROSITE" id="PS50237"/>
    </source>
</evidence>
<evidence type="ECO:0000313" key="6">
    <source>
        <dbReference type="Proteomes" id="UP000001542"/>
    </source>
</evidence>
<feature type="domain" description="HECT" evidence="4">
    <location>
        <begin position="762"/>
        <end position="1094"/>
    </location>
</feature>
<feature type="active site" description="Glycyl thioester intermediate" evidence="3">
    <location>
        <position position="1061"/>
    </location>
</feature>
<dbReference type="InterPro" id="IPR000569">
    <property type="entry name" value="HECT_dom"/>
</dbReference>
<dbReference type="eggNOG" id="KOG0170">
    <property type="taxonomic scope" value="Eukaryota"/>
</dbReference>
<evidence type="ECO:0000256" key="1">
    <source>
        <dbReference type="ARBA" id="ARBA00022679"/>
    </source>
</evidence>
<dbReference type="EMBL" id="DS113177">
    <property type="protein sequence ID" value="EAY23577.1"/>
    <property type="molecule type" value="Genomic_DNA"/>
</dbReference>
<dbReference type="SMART" id="SM00119">
    <property type="entry name" value="HECTc"/>
    <property type="match status" value="1"/>
</dbReference>
<dbReference type="InParanoid" id="A2D760"/>
<dbReference type="PANTHER" id="PTHR45670">
    <property type="entry name" value="E3 UBIQUITIN-PROTEIN LIGASE TRIP12"/>
    <property type="match status" value="1"/>
</dbReference>